<feature type="region of interest" description="Disordered" evidence="2">
    <location>
        <begin position="465"/>
        <end position="493"/>
    </location>
</feature>
<organism evidence="4 5">
    <name type="scientific">Allacma fusca</name>
    <dbReference type="NCBI Taxonomy" id="39272"/>
    <lineage>
        <taxon>Eukaryota</taxon>
        <taxon>Metazoa</taxon>
        <taxon>Ecdysozoa</taxon>
        <taxon>Arthropoda</taxon>
        <taxon>Hexapoda</taxon>
        <taxon>Collembola</taxon>
        <taxon>Symphypleona</taxon>
        <taxon>Sminthuridae</taxon>
        <taxon>Allacma</taxon>
    </lineage>
</organism>
<accession>A0A8J2KID7</accession>
<dbReference type="InterPro" id="IPR050951">
    <property type="entry name" value="Retrovirus_Pol_polyprotein"/>
</dbReference>
<reference evidence="4" key="1">
    <citation type="submission" date="2021-06" db="EMBL/GenBank/DDBJ databases">
        <authorList>
            <person name="Hodson N. C."/>
            <person name="Mongue J. A."/>
            <person name="Jaron S. K."/>
        </authorList>
    </citation>
    <scope>NUCLEOTIDE SEQUENCE</scope>
</reference>
<evidence type="ECO:0000313" key="4">
    <source>
        <dbReference type="EMBL" id="CAG7785529.1"/>
    </source>
</evidence>
<dbReference type="EC" id="2.7.7.49" evidence="1"/>
<dbReference type="PANTHER" id="PTHR37984:SF15">
    <property type="entry name" value="INTEGRASE CATALYTIC DOMAIN-CONTAINING PROTEIN"/>
    <property type="match status" value="1"/>
</dbReference>
<dbReference type="Proteomes" id="UP000708208">
    <property type="component" value="Unassembled WGS sequence"/>
</dbReference>
<proteinExistence type="predicted"/>
<evidence type="ECO:0000256" key="2">
    <source>
        <dbReference type="SAM" id="MobiDB-lite"/>
    </source>
</evidence>
<sequence>PVLNKSCCHHGTYFIVADYTMSSNSNKPAIRKSQVEVEEGIPHKYAADYALIDGVLYKASYKESGRLWLLCVPKVFQYRFFKQIHESDLGHQGYHKTLQIIKSRFTWPKLDQTVRRFLKHCQTCLFHNNNYEVTRGYQPVIPPVTPFKRIAIDFIGEFKRTQRNKKAALTIVDESTRCQEAYPTKDMSMASAIHGLRIDGILPVAEEVHEDKFEVLKNQIDARWQANENTFRYQLIQKLKADRCKIVTSFEVGDLVLQRSFYRKPGTTAKFLGIPIFPNRPKLASQDLNAQLPSINSELSDRLKLAISERLRQHEGNSDINHQHIHDVSGSEASSILADIANLFLHDSNVAIANASEVAVSSSIYSQNSVSFSLFNVHNSLTFQQAETLGSSGGTFHSPESRASVGTPPSSSVSTLVPFNSLASVAVIVEPDSPQVLPQHDSPDFSSSSRNEVVIPSLIPQVGANVETSTQSSRSRSASVESAPETKYTKSGRIMDELESAGIGSHKSVRYGFSLPYIRNGELRSDVQLIHSLSELYVAKPLPNFKILRVSDPTKVQDLSRTYNPFGPMIAPQLVKSTGLMVTATEREAPTPYNRNCITFPAVGS</sequence>
<keyword evidence="5" id="KW-1185">Reference proteome</keyword>
<gene>
    <name evidence="4" type="ORF">AFUS01_LOCUS24147</name>
</gene>
<feature type="region of interest" description="Disordered" evidence="2">
    <location>
        <begin position="392"/>
        <end position="411"/>
    </location>
</feature>
<feature type="non-terminal residue" evidence="4">
    <location>
        <position position="1"/>
    </location>
</feature>
<protein>
    <recommendedName>
        <fullName evidence="1">RNA-directed DNA polymerase</fullName>
        <ecNumber evidence="1">2.7.7.49</ecNumber>
    </recommendedName>
</protein>
<evidence type="ECO:0000259" key="3">
    <source>
        <dbReference type="Pfam" id="PF17921"/>
    </source>
</evidence>
<evidence type="ECO:0000256" key="1">
    <source>
        <dbReference type="ARBA" id="ARBA00012493"/>
    </source>
</evidence>
<dbReference type="InterPro" id="IPR041588">
    <property type="entry name" value="Integrase_H2C2"/>
</dbReference>
<dbReference type="FunFam" id="1.10.340.70:FF:000001">
    <property type="entry name" value="Retrovirus-related Pol polyprotein from transposon gypsy-like Protein"/>
    <property type="match status" value="1"/>
</dbReference>
<feature type="compositionally biased region" description="Low complexity" evidence="2">
    <location>
        <begin position="466"/>
        <end position="483"/>
    </location>
</feature>
<dbReference type="Pfam" id="PF17921">
    <property type="entry name" value="Integrase_H2C2"/>
    <property type="match status" value="1"/>
</dbReference>
<dbReference type="PANTHER" id="PTHR37984">
    <property type="entry name" value="PROTEIN CBG26694"/>
    <property type="match status" value="1"/>
</dbReference>
<dbReference type="AlphaFoldDB" id="A0A8J2KID7"/>
<dbReference type="OrthoDB" id="115435at2759"/>
<dbReference type="EMBL" id="CAJVCH010298285">
    <property type="protein sequence ID" value="CAG7785529.1"/>
    <property type="molecule type" value="Genomic_DNA"/>
</dbReference>
<feature type="domain" description="Integrase zinc-binding" evidence="3">
    <location>
        <begin position="72"/>
        <end position="129"/>
    </location>
</feature>
<name>A0A8J2KID7_9HEXA</name>
<dbReference type="GO" id="GO:0003964">
    <property type="term" value="F:RNA-directed DNA polymerase activity"/>
    <property type="evidence" value="ECO:0007669"/>
    <property type="project" value="UniProtKB-EC"/>
</dbReference>
<comment type="caution">
    <text evidence="4">The sequence shown here is derived from an EMBL/GenBank/DDBJ whole genome shotgun (WGS) entry which is preliminary data.</text>
</comment>
<evidence type="ECO:0000313" key="5">
    <source>
        <dbReference type="Proteomes" id="UP000708208"/>
    </source>
</evidence>